<dbReference type="SUPFAM" id="SSF69287">
    <property type="entry name" value="Urease metallochaperone UreE, N-terminal domain"/>
    <property type="match status" value="1"/>
</dbReference>
<dbReference type="RefSeq" id="WP_095848321.1">
    <property type="nucleotide sequence ID" value="NZ_CP014136.1"/>
</dbReference>
<sequence length="156" mass="17063">MLFLTRKLAAGANVNATARLDFDTRLKSRARITLDDGREAGLQLERGSMLRGGDILCDDSGEHVVRIEAAPETVSVARCGDPLKLAIACYHLGNRHVPLQIEAGRVAYLHDHVLDDMLIGLGLIVNSEQAPFEPVPGAYETGSHAHSHSHHHHHHH</sequence>
<dbReference type="CDD" id="cd00571">
    <property type="entry name" value="UreE"/>
    <property type="match status" value="1"/>
</dbReference>
<feature type="domain" description="UreE urease accessory N-terminal" evidence="7">
    <location>
        <begin position="1"/>
        <end position="64"/>
    </location>
</feature>
<protein>
    <recommendedName>
        <fullName evidence="5">Urease accessory protein UreE</fullName>
    </recommendedName>
</protein>
<dbReference type="InterPro" id="IPR036118">
    <property type="entry name" value="UreE_N_sf"/>
</dbReference>
<dbReference type="GO" id="GO:0005737">
    <property type="term" value="C:cytoplasm"/>
    <property type="evidence" value="ECO:0007669"/>
    <property type="project" value="UniProtKB-SubCell"/>
</dbReference>
<dbReference type="SUPFAM" id="SSF69737">
    <property type="entry name" value="Urease metallochaperone UreE, C-terminal domain"/>
    <property type="match status" value="1"/>
</dbReference>
<comment type="function">
    <text evidence="5">Involved in urease metallocenter assembly. Binds nickel. Probably functions as a nickel donor during metallocenter assembly.</text>
</comment>
<dbReference type="InterPro" id="IPR012406">
    <property type="entry name" value="UreE"/>
</dbReference>
<dbReference type="Proteomes" id="UP000217182">
    <property type="component" value="Chromosome"/>
</dbReference>
<comment type="subcellular location">
    <subcellularLocation>
        <location evidence="1 5">Cytoplasm</location>
    </subcellularLocation>
</comment>
<dbReference type="OrthoDB" id="5421304at2"/>
<dbReference type="GO" id="GO:0006457">
    <property type="term" value="P:protein folding"/>
    <property type="evidence" value="ECO:0007669"/>
    <property type="project" value="InterPro"/>
</dbReference>
<dbReference type="Pfam" id="PF02814">
    <property type="entry name" value="UreE_N"/>
    <property type="match status" value="1"/>
</dbReference>
<dbReference type="Gene3D" id="2.60.260.20">
    <property type="entry name" value="Urease metallochaperone UreE, N-terminal domain"/>
    <property type="match status" value="1"/>
</dbReference>
<dbReference type="GO" id="GO:0016151">
    <property type="term" value="F:nickel cation binding"/>
    <property type="evidence" value="ECO:0007669"/>
    <property type="project" value="UniProtKB-UniRule"/>
</dbReference>
<evidence type="ECO:0000259" key="7">
    <source>
        <dbReference type="SMART" id="SM00988"/>
    </source>
</evidence>
<feature type="compositionally biased region" description="Basic residues" evidence="6">
    <location>
        <begin position="145"/>
        <end position="156"/>
    </location>
</feature>
<keyword evidence="2 5" id="KW-0963">Cytoplasm</keyword>
<proteinExistence type="inferred from homology"/>
<keyword evidence="9" id="KW-1185">Reference proteome</keyword>
<dbReference type="GO" id="GO:0019627">
    <property type="term" value="P:urea metabolic process"/>
    <property type="evidence" value="ECO:0007669"/>
    <property type="project" value="InterPro"/>
</dbReference>
<dbReference type="HAMAP" id="MF_00822">
    <property type="entry name" value="UreE"/>
    <property type="match status" value="1"/>
</dbReference>
<dbReference type="AlphaFoldDB" id="A0A250B6J2"/>
<comment type="similarity">
    <text evidence="5">Belongs to the UreE family.</text>
</comment>
<name>A0A250B6J2_9GAMM</name>
<evidence type="ECO:0000256" key="6">
    <source>
        <dbReference type="SAM" id="MobiDB-lite"/>
    </source>
</evidence>
<accession>A0A250B6J2</accession>
<feature type="region of interest" description="Disordered" evidence="6">
    <location>
        <begin position="134"/>
        <end position="156"/>
    </location>
</feature>
<dbReference type="InterPro" id="IPR007864">
    <property type="entry name" value="UreE_C_dom"/>
</dbReference>
<dbReference type="Pfam" id="PF05194">
    <property type="entry name" value="UreE_C"/>
    <property type="match status" value="1"/>
</dbReference>
<evidence type="ECO:0000256" key="2">
    <source>
        <dbReference type="ARBA" id="ARBA00022490"/>
    </source>
</evidence>
<dbReference type="GO" id="GO:0051082">
    <property type="term" value="F:unfolded protein binding"/>
    <property type="evidence" value="ECO:0007669"/>
    <property type="project" value="UniProtKB-UniRule"/>
</dbReference>
<evidence type="ECO:0000256" key="5">
    <source>
        <dbReference type="HAMAP-Rule" id="MF_00822"/>
    </source>
</evidence>
<dbReference type="SMART" id="SM00988">
    <property type="entry name" value="UreE_N"/>
    <property type="match status" value="1"/>
</dbReference>
<dbReference type="KEGG" id="gqu:AWC35_21695"/>
<evidence type="ECO:0000256" key="4">
    <source>
        <dbReference type="ARBA" id="ARBA00023186"/>
    </source>
</evidence>
<keyword evidence="4 5" id="KW-0143">Chaperone</keyword>
<reference evidence="8 9" key="1">
    <citation type="submission" date="2016-01" db="EMBL/GenBank/DDBJ databases">
        <authorList>
            <person name="Oliw E.H."/>
        </authorList>
    </citation>
    <scope>NUCLEOTIDE SEQUENCE [LARGE SCALE GENOMIC DNA]</scope>
    <source>
        <strain evidence="8 9">FRB97</strain>
    </source>
</reference>
<dbReference type="NCBIfam" id="NF009751">
    <property type="entry name" value="PRK13261.1-1"/>
    <property type="match status" value="1"/>
</dbReference>
<evidence type="ECO:0000256" key="1">
    <source>
        <dbReference type="ARBA" id="ARBA00004496"/>
    </source>
</evidence>
<organism evidence="8 9">
    <name type="scientific">Gibbsiella quercinecans</name>
    <dbReference type="NCBI Taxonomy" id="929813"/>
    <lineage>
        <taxon>Bacteria</taxon>
        <taxon>Pseudomonadati</taxon>
        <taxon>Pseudomonadota</taxon>
        <taxon>Gammaproteobacteria</taxon>
        <taxon>Enterobacterales</taxon>
        <taxon>Yersiniaceae</taxon>
        <taxon>Gibbsiella</taxon>
    </lineage>
</organism>
<dbReference type="GO" id="GO:0065003">
    <property type="term" value="P:protein-containing complex assembly"/>
    <property type="evidence" value="ECO:0007669"/>
    <property type="project" value="InterPro"/>
</dbReference>
<dbReference type="InterPro" id="IPR004029">
    <property type="entry name" value="UreE_N"/>
</dbReference>
<dbReference type="Gene3D" id="3.30.70.790">
    <property type="entry name" value="UreE, C-terminal domain"/>
    <property type="match status" value="1"/>
</dbReference>
<keyword evidence="3 5" id="KW-0533">Nickel</keyword>
<gene>
    <name evidence="5" type="primary">ureE</name>
    <name evidence="8" type="ORF">AWC35_21695</name>
</gene>
<dbReference type="EMBL" id="CP014136">
    <property type="protein sequence ID" value="ATA21737.1"/>
    <property type="molecule type" value="Genomic_DNA"/>
</dbReference>
<evidence type="ECO:0000313" key="9">
    <source>
        <dbReference type="Proteomes" id="UP000217182"/>
    </source>
</evidence>
<evidence type="ECO:0000313" key="8">
    <source>
        <dbReference type="EMBL" id="ATA21737.1"/>
    </source>
</evidence>
<dbReference type="PIRSF" id="PIRSF036402">
    <property type="entry name" value="Ureas_acces_UreE"/>
    <property type="match status" value="1"/>
</dbReference>
<evidence type="ECO:0000256" key="3">
    <source>
        <dbReference type="ARBA" id="ARBA00022596"/>
    </source>
</evidence>